<evidence type="ECO:0000313" key="2">
    <source>
        <dbReference type="Proteomes" id="UP000813420"/>
    </source>
</evidence>
<name>A0A9D2W037_9FIRM</name>
<gene>
    <name evidence="1" type="ORF">K8V39_12405</name>
</gene>
<dbReference type="InterPro" id="IPR023296">
    <property type="entry name" value="Glyco_hydro_beta-prop_sf"/>
</dbReference>
<evidence type="ECO:0000313" key="1">
    <source>
        <dbReference type="EMBL" id="HJH51043.1"/>
    </source>
</evidence>
<reference evidence="1" key="1">
    <citation type="journal article" date="2021" name="PeerJ">
        <title>Extensive microbial diversity within the chicken gut microbiome revealed by metagenomics and culture.</title>
        <authorList>
            <person name="Gilroy R."/>
            <person name="Ravi A."/>
            <person name="Getino M."/>
            <person name="Pursley I."/>
            <person name="Horton D.L."/>
            <person name="Alikhan N.F."/>
            <person name="Baker D."/>
            <person name="Gharbi K."/>
            <person name="Hall N."/>
            <person name="Watson M."/>
            <person name="Adriaenssens E.M."/>
            <person name="Foster-Nyarko E."/>
            <person name="Jarju S."/>
            <person name="Secka A."/>
            <person name="Antonio M."/>
            <person name="Oren A."/>
            <person name="Chaudhuri R.R."/>
            <person name="La Ragione R."/>
            <person name="Hildebrand F."/>
            <person name="Pallen M.J."/>
        </authorList>
    </citation>
    <scope>NUCLEOTIDE SEQUENCE</scope>
    <source>
        <strain evidence="1">USAMLcec4-12693</strain>
    </source>
</reference>
<proteinExistence type="predicted"/>
<organism evidence="1 2">
    <name type="scientific">Merdimonas faecis</name>
    <dbReference type="NCBI Taxonomy" id="1653435"/>
    <lineage>
        <taxon>Bacteria</taxon>
        <taxon>Bacillati</taxon>
        <taxon>Bacillota</taxon>
        <taxon>Clostridia</taxon>
        <taxon>Lachnospirales</taxon>
        <taxon>Lachnospiraceae</taxon>
        <taxon>Merdimonas</taxon>
    </lineage>
</organism>
<protein>
    <submittedName>
        <fullName evidence="1">Uncharacterized protein</fullName>
    </submittedName>
</protein>
<sequence length="367" mass="41513">MSGFVRTEIKQFMDCFLPVPVTGQLTGDCWGAEHVLPRDQDNGLEDKVLEDPAITGKVNYTYWDGTILYDKDGCGKYHMFASRWDEADGFEKVNGTGGWSGSLAVEAVSDHLYGPYDQKERLLWPDSLGGLGHNVYVFRLREDDPAGAYAAIASDTRPGDLFTTDNLDEGKWTYRGPLKLDRGHFFRANICIILRPDGVYELLNRDGLIALCEGSILDTFHLRHENIWPEIKGLPTENMEDPVLWYSGGLYHCVVNQWSARTAFYIISENGVDGWKLADGIAYSPLRDFIRYEDSDVVNRWNKIERPGVYLEEGVVKAMTFSVLDLPKEEDKGNDGHASKVIVVPFDGEALNRFAREQYYGKQNQKV</sequence>
<dbReference type="EMBL" id="DYXE01000096">
    <property type="protein sequence ID" value="HJH51043.1"/>
    <property type="molecule type" value="Genomic_DNA"/>
</dbReference>
<dbReference type="RefSeq" id="WP_277272611.1">
    <property type="nucleotide sequence ID" value="NZ_DYXE01000096.1"/>
</dbReference>
<comment type="caution">
    <text evidence="1">The sequence shown here is derived from an EMBL/GenBank/DDBJ whole genome shotgun (WGS) entry which is preliminary data.</text>
</comment>
<reference evidence="1" key="2">
    <citation type="submission" date="2021-09" db="EMBL/GenBank/DDBJ databases">
        <authorList>
            <person name="Gilroy R."/>
        </authorList>
    </citation>
    <scope>NUCLEOTIDE SEQUENCE</scope>
    <source>
        <strain evidence="1">USAMLcec4-12693</strain>
    </source>
</reference>
<dbReference type="SUPFAM" id="SSF75005">
    <property type="entry name" value="Arabinanase/levansucrase/invertase"/>
    <property type="match status" value="1"/>
</dbReference>
<dbReference type="Proteomes" id="UP000813420">
    <property type="component" value="Unassembled WGS sequence"/>
</dbReference>
<accession>A0A9D2W037</accession>
<dbReference type="AlphaFoldDB" id="A0A9D2W037"/>
<dbReference type="Gene3D" id="2.115.10.20">
    <property type="entry name" value="Glycosyl hydrolase domain, family 43"/>
    <property type="match status" value="1"/>
</dbReference>